<keyword evidence="3" id="KW-1005">Bacterial flagellum biogenesis</keyword>
<keyword evidence="1" id="KW-0963">Cytoplasm</keyword>
<evidence type="ECO:0000313" key="10">
    <source>
        <dbReference type="Proteomes" id="UP000273022"/>
    </source>
</evidence>
<dbReference type="InterPro" id="IPR007944">
    <property type="entry name" value="FlhC"/>
</dbReference>
<evidence type="ECO:0000256" key="8">
    <source>
        <dbReference type="ARBA" id="ARBA00023163"/>
    </source>
</evidence>
<dbReference type="GO" id="GO:0044781">
    <property type="term" value="P:bacterial-type flagellum organization"/>
    <property type="evidence" value="ECO:0007669"/>
    <property type="project" value="UniProtKB-KW"/>
</dbReference>
<protein>
    <submittedName>
        <fullName evidence="9">Uncharacterized protein</fullName>
    </submittedName>
</protein>
<keyword evidence="2" id="KW-0479">Metal-binding</keyword>
<evidence type="ECO:0000256" key="4">
    <source>
        <dbReference type="ARBA" id="ARBA00022833"/>
    </source>
</evidence>
<dbReference type="GO" id="GO:1902208">
    <property type="term" value="P:regulation of bacterial-type flagellum assembly"/>
    <property type="evidence" value="ECO:0007669"/>
    <property type="project" value="InterPro"/>
</dbReference>
<evidence type="ECO:0000256" key="7">
    <source>
        <dbReference type="ARBA" id="ARBA00023159"/>
    </source>
</evidence>
<evidence type="ECO:0000256" key="1">
    <source>
        <dbReference type="ARBA" id="ARBA00022490"/>
    </source>
</evidence>
<reference evidence="9 10" key="1">
    <citation type="submission" date="2018-09" db="EMBL/GenBank/DDBJ databases">
        <title>Phylogeny of the Shewanellaceae, and recommendation for two new genera, Pseudoshewanella and Parashewanella.</title>
        <authorList>
            <person name="Wang G."/>
        </authorList>
    </citation>
    <scope>NUCLEOTIDE SEQUENCE [LARGE SCALE GENOMIC DNA]</scope>
    <source>
        <strain evidence="9 10">KCTC 22492</strain>
    </source>
</reference>
<dbReference type="EMBL" id="QYYH01000042">
    <property type="protein sequence ID" value="RJY17454.1"/>
    <property type="molecule type" value="Genomic_DNA"/>
</dbReference>
<dbReference type="GO" id="GO:0045893">
    <property type="term" value="P:positive regulation of DNA-templated transcription"/>
    <property type="evidence" value="ECO:0007669"/>
    <property type="project" value="InterPro"/>
</dbReference>
<dbReference type="RefSeq" id="WP_121853215.1">
    <property type="nucleotide sequence ID" value="NZ_CP037952.1"/>
</dbReference>
<keyword evidence="6" id="KW-0238">DNA-binding</keyword>
<evidence type="ECO:0000313" key="9">
    <source>
        <dbReference type="EMBL" id="RJY17454.1"/>
    </source>
</evidence>
<dbReference type="GO" id="GO:0046872">
    <property type="term" value="F:metal ion binding"/>
    <property type="evidence" value="ECO:0007669"/>
    <property type="project" value="UniProtKB-KW"/>
</dbReference>
<dbReference type="GO" id="GO:0003677">
    <property type="term" value="F:DNA binding"/>
    <property type="evidence" value="ECO:0007669"/>
    <property type="project" value="UniProtKB-KW"/>
</dbReference>
<keyword evidence="5" id="KW-0805">Transcription regulation</keyword>
<name>A0A3A6U6F1_9GAMM</name>
<proteinExistence type="predicted"/>
<gene>
    <name evidence="9" type="ORF">D5R81_08440</name>
</gene>
<keyword evidence="7" id="KW-0010">Activator</keyword>
<organism evidence="9 10">
    <name type="scientific">Parashewanella spongiae</name>
    <dbReference type="NCBI Taxonomy" id="342950"/>
    <lineage>
        <taxon>Bacteria</taxon>
        <taxon>Pseudomonadati</taxon>
        <taxon>Pseudomonadota</taxon>
        <taxon>Gammaproteobacteria</taxon>
        <taxon>Alteromonadales</taxon>
        <taxon>Shewanellaceae</taxon>
        <taxon>Parashewanella</taxon>
    </lineage>
</organism>
<evidence type="ECO:0000256" key="6">
    <source>
        <dbReference type="ARBA" id="ARBA00023125"/>
    </source>
</evidence>
<evidence type="ECO:0000256" key="2">
    <source>
        <dbReference type="ARBA" id="ARBA00022723"/>
    </source>
</evidence>
<dbReference type="Proteomes" id="UP000273022">
    <property type="component" value="Unassembled WGS sequence"/>
</dbReference>
<dbReference type="OrthoDB" id="9957002at2"/>
<evidence type="ECO:0000256" key="3">
    <source>
        <dbReference type="ARBA" id="ARBA00022795"/>
    </source>
</evidence>
<comment type="caution">
    <text evidence="9">The sequence shown here is derived from an EMBL/GenBank/DDBJ whole genome shotgun (WGS) entry which is preliminary data.</text>
</comment>
<evidence type="ECO:0000256" key="5">
    <source>
        <dbReference type="ARBA" id="ARBA00023015"/>
    </source>
</evidence>
<dbReference type="SUPFAM" id="SSF160930">
    <property type="entry name" value="FlhC-like"/>
    <property type="match status" value="1"/>
</dbReference>
<keyword evidence="8" id="KW-0804">Transcription</keyword>
<dbReference type="AlphaFoldDB" id="A0A3A6U6F1"/>
<dbReference type="Pfam" id="PF05280">
    <property type="entry name" value="FlhC"/>
    <property type="match status" value="1"/>
</dbReference>
<accession>A0A3A6U6F1</accession>
<keyword evidence="4" id="KW-0862">Zinc</keyword>
<sequence length="178" mass="20141">MNHLQQSQQTLKAAKYIEYGLKTSIIEHYTQLPVKYLRTLCKDVTGKSPTSGQLITVPRLFKNKRAAIACILFVSIYLKANHSSSRRVDLELLLSAFDCFTNQLVQLDEMNEDKLSFNINDAWVLMNAYMNHIIEFVPCCCGSVSVSSQVFDVETKCPFCAFGGHFRYGLEDLDVLLG</sequence>
<keyword evidence="10" id="KW-1185">Reference proteome</keyword>